<dbReference type="GO" id="GO:0005737">
    <property type="term" value="C:cytoplasm"/>
    <property type="evidence" value="ECO:0007669"/>
    <property type="project" value="TreeGrafter"/>
</dbReference>
<dbReference type="Pfam" id="PF13242">
    <property type="entry name" value="Hydrolase_like"/>
    <property type="match status" value="1"/>
</dbReference>
<dbReference type="PANTHER" id="PTHR19288:SF93">
    <property type="entry name" value="FI11325P-RELATED"/>
    <property type="match status" value="1"/>
</dbReference>
<comment type="caution">
    <text evidence="1">The sequence shown here is derived from an EMBL/GenBank/DDBJ whole genome shotgun (WGS) entry which is preliminary data.</text>
</comment>
<organism evidence="1 2">
    <name type="scientific">Steinernema carpocapsae</name>
    <name type="common">Entomopathogenic nematode</name>
    <dbReference type="NCBI Taxonomy" id="34508"/>
    <lineage>
        <taxon>Eukaryota</taxon>
        <taxon>Metazoa</taxon>
        <taxon>Ecdysozoa</taxon>
        <taxon>Nematoda</taxon>
        <taxon>Chromadorea</taxon>
        <taxon>Rhabditida</taxon>
        <taxon>Tylenchina</taxon>
        <taxon>Panagrolaimomorpha</taxon>
        <taxon>Strongyloidoidea</taxon>
        <taxon>Steinernematidae</taxon>
        <taxon>Steinernema</taxon>
    </lineage>
</organism>
<sequence>MGKPHRPIFDFICSRFGIDPKRSIMVGDRCDTDILFGNNHGMDTMLVYTGIHNMDDLKRFEEEGKKELLPKFVAPSLNALLTE</sequence>
<dbReference type="OrthoDB" id="413953at2759"/>
<accession>A0A4U5LUX4</accession>
<dbReference type="PANTHER" id="PTHR19288">
    <property type="entry name" value="4-NITROPHENYLPHOSPHATASE-RELATED"/>
    <property type="match status" value="1"/>
</dbReference>
<proteinExistence type="predicted"/>
<evidence type="ECO:0000313" key="2">
    <source>
        <dbReference type="Proteomes" id="UP000298663"/>
    </source>
</evidence>
<dbReference type="InterPro" id="IPR036412">
    <property type="entry name" value="HAD-like_sf"/>
</dbReference>
<dbReference type="Proteomes" id="UP000298663">
    <property type="component" value="Unassembled WGS sequence"/>
</dbReference>
<reference evidence="1 2" key="1">
    <citation type="journal article" date="2015" name="Genome Biol.">
        <title>Comparative genomics of Steinernema reveals deeply conserved gene regulatory networks.</title>
        <authorList>
            <person name="Dillman A.R."/>
            <person name="Macchietto M."/>
            <person name="Porter C.F."/>
            <person name="Rogers A."/>
            <person name="Williams B."/>
            <person name="Antoshechkin I."/>
            <person name="Lee M.M."/>
            <person name="Goodwin Z."/>
            <person name="Lu X."/>
            <person name="Lewis E.E."/>
            <person name="Goodrich-Blair H."/>
            <person name="Stock S.P."/>
            <person name="Adams B.J."/>
            <person name="Sternberg P.W."/>
            <person name="Mortazavi A."/>
        </authorList>
    </citation>
    <scope>NUCLEOTIDE SEQUENCE [LARGE SCALE GENOMIC DNA]</scope>
    <source>
        <strain evidence="1 2">ALL</strain>
    </source>
</reference>
<protein>
    <submittedName>
        <fullName evidence="1">Uncharacterized protein</fullName>
    </submittedName>
</protein>
<dbReference type="STRING" id="34508.A0A4U5LUX4"/>
<dbReference type="GO" id="GO:0016791">
    <property type="term" value="F:phosphatase activity"/>
    <property type="evidence" value="ECO:0007669"/>
    <property type="project" value="TreeGrafter"/>
</dbReference>
<dbReference type="EMBL" id="AZBU02000012">
    <property type="protein sequence ID" value="TKR59922.1"/>
    <property type="molecule type" value="Genomic_DNA"/>
</dbReference>
<keyword evidence="2" id="KW-1185">Reference proteome</keyword>
<evidence type="ECO:0000313" key="1">
    <source>
        <dbReference type="EMBL" id="TKR59922.1"/>
    </source>
</evidence>
<dbReference type="InterPro" id="IPR023214">
    <property type="entry name" value="HAD_sf"/>
</dbReference>
<name>A0A4U5LUX4_STECR</name>
<gene>
    <name evidence="1" type="ORF">L596_029529</name>
</gene>
<dbReference type="Gene3D" id="3.40.50.1000">
    <property type="entry name" value="HAD superfamily/HAD-like"/>
    <property type="match status" value="1"/>
</dbReference>
<dbReference type="AlphaFoldDB" id="A0A4U5LUX4"/>
<dbReference type="SUPFAM" id="SSF56784">
    <property type="entry name" value="HAD-like"/>
    <property type="match status" value="1"/>
</dbReference>
<reference evidence="1 2" key="2">
    <citation type="journal article" date="2019" name="G3 (Bethesda)">
        <title>Hybrid Assembly of the Genome of the Entomopathogenic Nematode Steinernema carpocapsae Identifies the X-Chromosome.</title>
        <authorList>
            <person name="Serra L."/>
            <person name="Macchietto M."/>
            <person name="Macias-Munoz A."/>
            <person name="McGill C.J."/>
            <person name="Rodriguez I.M."/>
            <person name="Rodriguez B."/>
            <person name="Murad R."/>
            <person name="Mortazavi A."/>
        </authorList>
    </citation>
    <scope>NUCLEOTIDE SEQUENCE [LARGE SCALE GENOMIC DNA]</scope>
    <source>
        <strain evidence="1 2">ALL</strain>
    </source>
</reference>